<protein>
    <submittedName>
        <fullName evidence="2">Gluconate 2-dehydrogenase subunit 3 family protein</fullName>
    </submittedName>
</protein>
<organism evidence="2 3">
    <name type="scientific">Halorientalis pallida</name>
    <dbReference type="NCBI Taxonomy" id="2479928"/>
    <lineage>
        <taxon>Archaea</taxon>
        <taxon>Methanobacteriati</taxon>
        <taxon>Methanobacteriota</taxon>
        <taxon>Stenosarchaea group</taxon>
        <taxon>Halobacteria</taxon>
        <taxon>Halobacteriales</taxon>
        <taxon>Haloarculaceae</taxon>
        <taxon>Halorientalis</taxon>
    </lineage>
</organism>
<gene>
    <name evidence="2" type="ORF">EAF64_17475</name>
</gene>
<dbReference type="AlphaFoldDB" id="A0A498KWG6"/>
<reference evidence="2 3" key="1">
    <citation type="submission" date="2019-01" db="EMBL/GenBank/DDBJ databases">
        <title>Halorientalis sp. F13-25 a new haloarchaeum isolated from hypersaline water.</title>
        <authorList>
            <person name="Ana D.-V."/>
            <person name="Cristina S.-P."/>
            <person name="Antonio V."/>
        </authorList>
    </citation>
    <scope>NUCLEOTIDE SEQUENCE [LARGE SCALE GENOMIC DNA]</scope>
    <source>
        <strain evidence="2 3">F13-25</strain>
    </source>
</reference>
<sequence length="172" mass="18386">MELTRRDALLALSAMGIAAGGVAQQLGDRGTVSAEVTDGTVAVAEVVFPSSVSGNREFVETYLDGRTEGDGYSLEEIASLLDTIDREAKRSTGRSFTDLTPSKRDDVLREIGAAKAYPDPDGTVPQRIRYYLVNDLLYALYSSPTGGELVGNENPVGHPGGREAYQEGPDDE</sequence>
<evidence type="ECO:0000313" key="2">
    <source>
        <dbReference type="EMBL" id="RXK46937.1"/>
    </source>
</evidence>
<evidence type="ECO:0000256" key="1">
    <source>
        <dbReference type="SAM" id="MobiDB-lite"/>
    </source>
</evidence>
<dbReference type="Proteomes" id="UP000289691">
    <property type="component" value="Unassembled WGS sequence"/>
</dbReference>
<comment type="caution">
    <text evidence="2">The sequence shown here is derived from an EMBL/GenBank/DDBJ whole genome shotgun (WGS) entry which is preliminary data.</text>
</comment>
<dbReference type="InterPro" id="IPR027056">
    <property type="entry name" value="Gluconate_2DH_su3"/>
</dbReference>
<proteinExistence type="predicted"/>
<dbReference type="OrthoDB" id="198474at2157"/>
<keyword evidence="3" id="KW-1185">Reference proteome</keyword>
<dbReference type="Pfam" id="PF13618">
    <property type="entry name" value="Gluconate_2-dh3"/>
    <property type="match status" value="1"/>
</dbReference>
<feature type="region of interest" description="Disordered" evidence="1">
    <location>
        <begin position="147"/>
        <end position="172"/>
    </location>
</feature>
<name>A0A498KWG6_9EURY</name>
<accession>A0A498KWG6</accession>
<dbReference type="RefSeq" id="WP_129070270.1">
    <property type="nucleotide sequence ID" value="NZ_RDFA01000007.1"/>
</dbReference>
<dbReference type="EMBL" id="RDFA01000007">
    <property type="protein sequence ID" value="RXK46937.1"/>
    <property type="molecule type" value="Genomic_DNA"/>
</dbReference>
<evidence type="ECO:0000313" key="3">
    <source>
        <dbReference type="Proteomes" id="UP000289691"/>
    </source>
</evidence>